<evidence type="ECO:0000259" key="9">
    <source>
        <dbReference type="SMART" id="SM01182"/>
    </source>
</evidence>
<dbReference type="InterPro" id="IPR014038">
    <property type="entry name" value="EF1B_bsu/dsu_GNE"/>
</dbReference>
<dbReference type="InterPro" id="IPR049720">
    <property type="entry name" value="EF1B_bsu/dsu"/>
</dbReference>
<feature type="compositionally biased region" description="Low complexity" evidence="7">
    <location>
        <begin position="280"/>
        <end position="335"/>
    </location>
</feature>
<feature type="domain" description="Elongation factor 1 beta central acidic region eukaryote" evidence="9">
    <location>
        <begin position="616"/>
        <end position="642"/>
    </location>
</feature>
<evidence type="ECO:0000256" key="2">
    <source>
        <dbReference type="ARBA" id="ARBA00022768"/>
    </source>
</evidence>
<dbReference type="Pfam" id="PF00736">
    <property type="entry name" value="EF1_GNE"/>
    <property type="match status" value="1"/>
</dbReference>
<accession>A0A9D3TIK6</accession>
<feature type="region of interest" description="Disordered" evidence="7">
    <location>
        <begin position="506"/>
        <end position="538"/>
    </location>
</feature>
<dbReference type="SMART" id="SM01182">
    <property type="entry name" value="EF-1_beta_acid"/>
    <property type="match status" value="1"/>
</dbReference>
<dbReference type="InterPro" id="IPR018940">
    <property type="entry name" value="EF-1_beta_acid_region_euk"/>
</dbReference>
<organism evidence="10 11">
    <name type="scientific">Megalops atlanticus</name>
    <name type="common">Tarpon</name>
    <name type="synonym">Clupea gigantea</name>
    <dbReference type="NCBI Taxonomy" id="7932"/>
    <lineage>
        <taxon>Eukaryota</taxon>
        <taxon>Metazoa</taxon>
        <taxon>Chordata</taxon>
        <taxon>Craniata</taxon>
        <taxon>Vertebrata</taxon>
        <taxon>Euteleostomi</taxon>
        <taxon>Actinopterygii</taxon>
        <taxon>Neopterygii</taxon>
        <taxon>Teleostei</taxon>
        <taxon>Elopiformes</taxon>
        <taxon>Megalopidae</taxon>
        <taxon>Megalops</taxon>
    </lineage>
</organism>
<keyword evidence="11" id="KW-1185">Reference proteome</keyword>
<dbReference type="Proteomes" id="UP001046870">
    <property type="component" value="Chromosome 2"/>
</dbReference>
<dbReference type="PROSITE" id="PS00825">
    <property type="entry name" value="EF1BD_2"/>
    <property type="match status" value="1"/>
</dbReference>
<evidence type="ECO:0000256" key="4">
    <source>
        <dbReference type="ARBA" id="ARBA00039378"/>
    </source>
</evidence>
<feature type="compositionally biased region" description="Pro residues" evidence="7">
    <location>
        <begin position="134"/>
        <end position="149"/>
    </location>
</feature>
<reference evidence="10" key="1">
    <citation type="submission" date="2021-01" db="EMBL/GenBank/DDBJ databases">
        <authorList>
            <person name="Zahm M."/>
            <person name="Roques C."/>
            <person name="Cabau C."/>
            <person name="Klopp C."/>
            <person name="Donnadieu C."/>
            <person name="Jouanno E."/>
            <person name="Lampietro C."/>
            <person name="Louis A."/>
            <person name="Herpin A."/>
            <person name="Echchiki A."/>
            <person name="Berthelot C."/>
            <person name="Parey E."/>
            <person name="Roest-Crollius H."/>
            <person name="Braasch I."/>
            <person name="Postlethwait J."/>
            <person name="Bobe J."/>
            <person name="Montfort J."/>
            <person name="Bouchez O."/>
            <person name="Begum T."/>
            <person name="Mejri S."/>
            <person name="Adams A."/>
            <person name="Chen W.-J."/>
            <person name="Guiguen Y."/>
        </authorList>
    </citation>
    <scope>NUCLEOTIDE SEQUENCE</scope>
    <source>
        <strain evidence="10">YG-15Mar2019-1</strain>
        <tissue evidence="10">Brain</tissue>
    </source>
</reference>
<comment type="caution">
    <text evidence="10">The sequence shown here is derived from an EMBL/GenBank/DDBJ whole genome shotgun (WGS) entry which is preliminary data.</text>
</comment>
<dbReference type="GO" id="GO:0003746">
    <property type="term" value="F:translation elongation factor activity"/>
    <property type="evidence" value="ECO:0007669"/>
    <property type="project" value="UniProtKB-KW"/>
</dbReference>
<dbReference type="PANTHER" id="PTHR11595:SF26">
    <property type="entry name" value="ELONGATION FACTOR 1-DELTA"/>
    <property type="match status" value="1"/>
</dbReference>
<feature type="region of interest" description="Disordered" evidence="7">
    <location>
        <begin position="606"/>
        <end position="630"/>
    </location>
</feature>
<evidence type="ECO:0000256" key="6">
    <source>
        <dbReference type="SAM" id="Coils"/>
    </source>
</evidence>
<dbReference type="SMART" id="SM00888">
    <property type="entry name" value="EF1_GNE"/>
    <property type="match status" value="1"/>
</dbReference>
<dbReference type="PROSITE" id="PS00824">
    <property type="entry name" value="EF1BD_1"/>
    <property type="match status" value="1"/>
</dbReference>
<protein>
    <recommendedName>
        <fullName evidence="4">Elongation factor 1-delta</fullName>
    </recommendedName>
</protein>
<feature type="region of interest" description="Disordered" evidence="7">
    <location>
        <begin position="185"/>
        <end position="234"/>
    </location>
</feature>
<name>A0A9D3TIK6_MEGAT</name>
<gene>
    <name evidence="10" type="ORF">MATL_G00033000</name>
</gene>
<feature type="compositionally biased region" description="Acidic residues" evidence="7">
    <location>
        <begin position="607"/>
        <end position="627"/>
    </location>
</feature>
<dbReference type="CDD" id="cd00292">
    <property type="entry name" value="EF1B"/>
    <property type="match status" value="1"/>
</dbReference>
<feature type="region of interest" description="Disordered" evidence="7">
    <location>
        <begin position="125"/>
        <end position="153"/>
    </location>
</feature>
<evidence type="ECO:0000313" key="10">
    <source>
        <dbReference type="EMBL" id="KAG7488465.1"/>
    </source>
</evidence>
<dbReference type="GO" id="GO:0005829">
    <property type="term" value="C:cytosol"/>
    <property type="evidence" value="ECO:0007669"/>
    <property type="project" value="TreeGrafter"/>
</dbReference>
<keyword evidence="3 5" id="KW-0648">Protein biosynthesis</keyword>
<feature type="region of interest" description="Disordered" evidence="7">
    <location>
        <begin position="1"/>
        <end position="98"/>
    </location>
</feature>
<dbReference type="EMBL" id="JAFDVH010000002">
    <property type="protein sequence ID" value="KAG7488465.1"/>
    <property type="molecule type" value="Genomic_DNA"/>
</dbReference>
<feature type="region of interest" description="Disordered" evidence="7">
    <location>
        <begin position="276"/>
        <end position="383"/>
    </location>
</feature>
<evidence type="ECO:0000256" key="5">
    <source>
        <dbReference type="RuleBase" id="RU003791"/>
    </source>
</evidence>
<dbReference type="OrthoDB" id="331763at2759"/>
<dbReference type="GO" id="GO:0005085">
    <property type="term" value="F:guanyl-nucleotide exchange factor activity"/>
    <property type="evidence" value="ECO:0007669"/>
    <property type="project" value="TreeGrafter"/>
</dbReference>
<dbReference type="InterPro" id="IPR014717">
    <property type="entry name" value="Transl_elong_EF1B/ribsomal_bS6"/>
</dbReference>
<sequence length="737" mass="79046">MEPQRDPLCYALDQPGQDHPHSLGQLDCTTDVALEGRARADSGEGSGAVASSSPESGSLNGDGERGGKRQRRRKRPSRSESQSAGRGSQPARGPSQALLGLQAESVWFDRSVYEQAESAYQRWLASSADGTAAPPSPAPEERPAPPAAPPVADCRHGDWVACHHVVESVWVNRSAFEAAERRFMEKASPPPATPAAPSSLALPPSRSPAARRTPDEGYLSLTPTPATPCPLTPQRRSINGLPGFPCELLRWVWVEKPLFDRAEAAYYQNLSSQMLPSASAPAPATTPMDTPVVTPTATPTPAATATLTVTPTPAATATPTVTPTPAATPTVTPTPAATPVPTPPPGESEGRSTDSEDGAPKATADAPPPSPAKGGRGRAAEDGGQAELRCFLHPDSERVWLDGPRSEAAERRFHEMEAAARVDLSPSAGPTEGDLAAPGSPCPETMSGVEYLAQEKIWFDKFRYDEAERHFYERMNGPTHTPQETGANTILQDIARARENIQKSLAGMKTTLQPGKGRSRTPQNRRGQSGAACGAGDQGELITRMKSLELENQNLHNVVEDLRSALSKLESRVAVLEKRPAAAPAPVAAPCAKAAPVVQPKVRAPVEEDDDDDLDLFGSDEEEDEEAERIREQRVKEYAEKKAKKPALIAKSSILLDVKPWDDETDMVKLEECVRSVQADGLLWGSSKLVPVGYGIKKLQIQCVVEDDKVGTDMLEEEITKFEDYVQSVDVAAFNKI</sequence>
<feature type="compositionally biased region" description="Pro residues" evidence="7">
    <location>
        <begin position="336"/>
        <end position="346"/>
    </location>
</feature>
<feature type="compositionally biased region" description="Low complexity" evidence="7">
    <location>
        <begin position="47"/>
        <end position="58"/>
    </location>
</feature>
<feature type="domain" description="Translation elongation factor EF1B beta/delta subunit guanine nucleotide exchange" evidence="8">
    <location>
        <begin position="651"/>
        <end position="737"/>
    </location>
</feature>
<keyword evidence="6" id="KW-0175">Coiled coil</keyword>
<feature type="region of interest" description="Disordered" evidence="7">
    <location>
        <begin position="421"/>
        <end position="442"/>
    </location>
</feature>
<dbReference type="GO" id="GO:0005853">
    <property type="term" value="C:eukaryotic translation elongation factor 1 complex"/>
    <property type="evidence" value="ECO:0007669"/>
    <property type="project" value="InterPro"/>
</dbReference>
<dbReference type="InterPro" id="IPR036219">
    <property type="entry name" value="eEF-1beta-like_sf"/>
</dbReference>
<evidence type="ECO:0000259" key="8">
    <source>
        <dbReference type="SMART" id="SM00888"/>
    </source>
</evidence>
<dbReference type="AlphaFoldDB" id="A0A9D3TIK6"/>
<dbReference type="FunFam" id="3.30.70.60:FF:000001">
    <property type="entry name" value="Elongation factor 1-beta 1 like"/>
    <property type="match status" value="1"/>
</dbReference>
<feature type="compositionally biased region" description="Low complexity" evidence="7">
    <location>
        <begin position="195"/>
        <end position="211"/>
    </location>
</feature>
<evidence type="ECO:0000256" key="1">
    <source>
        <dbReference type="ARBA" id="ARBA00007411"/>
    </source>
</evidence>
<dbReference type="InterPro" id="IPR001326">
    <property type="entry name" value="Transl_elong_EF1B_B/D_CS"/>
</dbReference>
<feature type="coiled-coil region" evidence="6">
    <location>
        <begin position="545"/>
        <end position="579"/>
    </location>
</feature>
<proteinExistence type="inferred from homology"/>
<comment type="similarity">
    <text evidence="1 5">Belongs to the EF-1-beta/EF-1-delta family.</text>
</comment>
<dbReference type="SUPFAM" id="SSF54984">
    <property type="entry name" value="eEF-1beta-like"/>
    <property type="match status" value="1"/>
</dbReference>
<keyword evidence="2 5" id="KW-0251">Elongation factor</keyword>
<evidence type="ECO:0000256" key="3">
    <source>
        <dbReference type="ARBA" id="ARBA00022917"/>
    </source>
</evidence>
<dbReference type="PANTHER" id="PTHR11595">
    <property type="entry name" value="EF-HAND AND COILED-COIL DOMAIN-CONTAINING FAMILY MEMBER"/>
    <property type="match status" value="1"/>
</dbReference>
<dbReference type="Pfam" id="PF10587">
    <property type="entry name" value="EF-1_beta_acid"/>
    <property type="match status" value="1"/>
</dbReference>
<evidence type="ECO:0000313" key="11">
    <source>
        <dbReference type="Proteomes" id="UP001046870"/>
    </source>
</evidence>
<dbReference type="Gene3D" id="3.30.70.60">
    <property type="match status" value="1"/>
</dbReference>
<evidence type="ECO:0000256" key="7">
    <source>
        <dbReference type="SAM" id="MobiDB-lite"/>
    </source>
</evidence>